<protein>
    <recommendedName>
        <fullName evidence="4">Lipoprotein</fullName>
    </recommendedName>
</protein>
<dbReference type="RefSeq" id="WP_221257899.1">
    <property type="nucleotide sequence ID" value="NZ_AP024749.1"/>
</dbReference>
<sequence>MKKLILIGLSALFLTGCFWGDEVTSYTKLTKDFWLNWWADNTDQHILLSFDDKGNGGTPIIKQTVFAVGYNDNFIIAKQHPDKEEEVSERLFRDQNSKGDFEIKNLADTVYLSKDDRIYQDSGKWYHISNGWNPPDSLKPYRKITFFHIVDIRNYERKNRDSYKVYTFENEKEFINKRHELGVPDELTFTIKSPTLE</sequence>
<name>A0ABM7S5Z7_9FLAO</name>
<organism evidence="2 3">
    <name type="scientific">Flavobacterium okayamense</name>
    <dbReference type="NCBI Taxonomy" id="2830782"/>
    <lineage>
        <taxon>Bacteria</taxon>
        <taxon>Pseudomonadati</taxon>
        <taxon>Bacteroidota</taxon>
        <taxon>Flavobacteriia</taxon>
        <taxon>Flavobacteriales</taxon>
        <taxon>Flavobacteriaceae</taxon>
        <taxon>Flavobacterium</taxon>
    </lineage>
</organism>
<proteinExistence type="predicted"/>
<evidence type="ECO:0000313" key="3">
    <source>
        <dbReference type="Proteomes" id="UP000825258"/>
    </source>
</evidence>
<feature type="chain" id="PRO_5045586529" description="Lipoprotein" evidence="1">
    <location>
        <begin position="21"/>
        <end position="197"/>
    </location>
</feature>
<dbReference type="EMBL" id="AP024749">
    <property type="protein sequence ID" value="BCY28791.1"/>
    <property type="molecule type" value="Genomic_DNA"/>
</dbReference>
<keyword evidence="1" id="KW-0732">Signal</keyword>
<dbReference type="Proteomes" id="UP000825258">
    <property type="component" value="Chromosome"/>
</dbReference>
<keyword evidence="3" id="KW-1185">Reference proteome</keyword>
<accession>A0ABM7S5Z7</accession>
<dbReference type="PROSITE" id="PS51257">
    <property type="entry name" value="PROKAR_LIPOPROTEIN"/>
    <property type="match status" value="1"/>
</dbReference>
<evidence type="ECO:0008006" key="4">
    <source>
        <dbReference type="Google" id="ProtNLM"/>
    </source>
</evidence>
<evidence type="ECO:0000256" key="1">
    <source>
        <dbReference type="SAM" id="SignalP"/>
    </source>
</evidence>
<gene>
    <name evidence="2" type="ORF">KK2020170_16590</name>
</gene>
<evidence type="ECO:0000313" key="2">
    <source>
        <dbReference type="EMBL" id="BCY28791.1"/>
    </source>
</evidence>
<reference evidence="2 3" key="1">
    <citation type="submission" date="2021-06" db="EMBL/GenBank/DDBJ databases">
        <title>Whole genome sequences of Flavobacterium sp. KK2020170 and assembly.</title>
        <authorList>
            <person name="Kitahara K."/>
            <person name="Miyoshi S."/>
            <person name="Uesaka K."/>
        </authorList>
    </citation>
    <scope>NUCLEOTIDE SEQUENCE [LARGE SCALE GENOMIC DNA]</scope>
    <source>
        <strain evidence="2 3">KK2020170</strain>
    </source>
</reference>
<feature type="signal peptide" evidence="1">
    <location>
        <begin position="1"/>
        <end position="20"/>
    </location>
</feature>